<proteinExistence type="predicted"/>
<protein>
    <submittedName>
        <fullName evidence="1">Uncharacterized protein</fullName>
    </submittedName>
</protein>
<gene>
    <name evidence="1" type="ORF">GCM10007870_21030</name>
</gene>
<organism evidence="1 2">
    <name type="scientific">Gluconobacter kondonii</name>
    <dbReference type="NCBI Taxonomy" id="941463"/>
    <lineage>
        <taxon>Bacteria</taxon>
        <taxon>Pseudomonadati</taxon>
        <taxon>Pseudomonadota</taxon>
        <taxon>Alphaproteobacteria</taxon>
        <taxon>Acetobacterales</taxon>
        <taxon>Acetobacteraceae</taxon>
        <taxon>Gluconobacter</taxon>
    </lineage>
</organism>
<dbReference type="Proteomes" id="UP001156629">
    <property type="component" value="Unassembled WGS sequence"/>
</dbReference>
<evidence type="ECO:0000313" key="2">
    <source>
        <dbReference type="Proteomes" id="UP001156629"/>
    </source>
</evidence>
<sequence length="44" mass="4185">MDAVSGARGIGSVSSDAVFGAGMAMAMVPGGELIGGFLVGWAIA</sequence>
<reference evidence="2" key="1">
    <citation type="journal article" date="2019" name="Int. J. Syst. Evol. Microbiol.">
        <title>The Global Catalogue of Microorganisms (GCM) 10K type strain sequencing project: providing services to taxonomists for standard genome sequencing and annotation.</title>
        <authorList>
            <consortium name="The Broad Institute Genomics Platform"/>
            <consortium name="The Broad Institute Genome Sequencing Center for Infectious Disease"/>
            <person name="Wu L."/>
            <person name="Ma J."/>
        </authorList>
    </citation>
    <scope>NUCLEOTIDE SEQUENCE [LARGE SCALE GENOMIC DNA]</scope>
    <source>
        <strain evidence="2">NBRC 3266</strain>
    </source>
</reference>
<accession>A0ABQ5WU65</accession>
<name>A0ABQ5WU65_9PROT</name>
<keyword evidence="2" id="KW-1185">Reference proteome</keyword>
<evidence type="ECO:0000313" key="1">
    <source>
        <dbReference type="EMBL" id="GLQ66519.1"/>
    </source>
</evidence>
<comment type="caution">
    <text evidence="1">The sequence shown here is derived from an EMBL/GenBank/DDBJ whole genome shotgun (WGS) entry which is preliminary data.</text>
</comment>
<dbReference type="EMBL" id="BSNV01000014">
    <property type="protein sequence ID" value="GLQ66519.1"/>
    <property type="molecule type" value="Genomic_DNA"/>
</dbReference>